<dbReference type="PANTHER" id="PTHR11046">
    <property type="entry name" value="OLIGORIBONUCLEASE, MITOCHONDRIAL"/>
    <property type="match status" value="1"/>
</dbReference>
<accession>A0ABY7EW40</accession>
<dbReference type="Proteomes" id="UP001164746">
    <property type="component" value="Chromosome 8"/>
</dbReference>
<dbReference type="PANTHER" id="PTHR11046:SF25">
    <property type="match status" value="1"/>
</dbReference>
<evidence type="ECO:0000256" key="2">
    <source>
        <dbReference type="ARBA" id="ARBA00022722"/>
    </source>
</evidence>
<sequence length="772" mass="88825">MSGQIKDLRSELTRQELEKEIELDTSRTELSNTIEERDWLADIVNESDTVTFFESLRASIIMNYENNVTPAIESVLKLVGKKCEKLSARSTILNMNVERLVLSQKQLSEVIPNKSNLTLYTDETSKFGVKYSGYHVSDEEGTMFVLGMRQLETKSAQYTLNVFQNILADIEERSEEANHTAKNILLKILATMSDRASTEFFFNKLLEELRSEVLPELVENWNELSPAEQTSVSTLLNFFCGLHSLVHFAETCNASLIELKNANFNNEAPIFDKSFFKKSESGAARLIRTACKALARGADEKSGKFNDFNLYMKQVLKENDMKSIPLEEFHGNRFNILFESATGVFFMKDKIQEFLNGNQTNKLLKAVLHDIKVPWYLSEVKALGLISKLITVPLWCLLEDKTVHILDMNKHYLELVNFFDEALNDIPSFMKGTILPFGEKTVVKQDPLMESLLADWEYDDKVAVCLNVMLSALSQLSKRIFADHLPGGCWENVTDEMRQRTSGAAKHNKFAESIFGYLDTLLRMKPNVSALASEAFVMFSANKTKQWLERKTDFDKNSLIQDAMKNVSLVRANYKRRKEEIEANHRRKVEESIREAEAIEYRRLNRLEGYTQKMIYYGLWQTEDEVDSALKEISTKKETMEALKAQLNFRKHVLKQDPKNKENLYLLSKKVDNVKCMLTVDELASNIKKLVRHAFSIDKCHDPNPDLPILTSKTVSHRFIEDGESRWWKGKVISQVPGYPEYFNITYDGDTSVYVYRLLEDYRTGDLKVLVQ</sequence>
<evidence type="ECO:0000256" key="3">
    <source>
        <dbReference type="SAM" id="Coils"/>
    </source>
</evidence>
<organism evidence="4 5">
    <name type="scientific">Mya arenaria</name>
    <name type="common">Soft-shell clam</name>
    <dbReference type="NCBI Taxonomy" id="6604"/>
    <lineage>
        <taxon>Eukaryota</taxon>
        <taxon>Metazoa</taxon>
        <taxon>Spiralia</taxon>
        <taxon>Lophotrochozoa</taxon>
        <taxon>Mollusca</taxon>
        <taxon>Bivalvia</taxon>
        <taxon>Autobranchia</taxon>
        <taxon>Heteroconchia</taxon>
        <taxon>Euheterodonta</taxon>
        <taxon>Imparidentia</taxon>
        <taxon>Neoheterodontei</taxon>
        <taxon>Myida</taxon>
        <taxon>Myoidea</taxon>
        <taxon>Myidae</taxon>
        <taxon>Mya</taxon>
    </lineage>
</organism>
<proteinExistence type="inferred from homology"/>
<keyword evidence="2" id="KW-0540">Nuclease</keyword>
<evidence type="ECO:0000313" key="5">
    <source>
        <dbReference type="Proteomes" id="UP001164746"/>
    </source>
</evidence>
<dbReference type="Pfam" id="PF02513">
    <property type="entry name" value="Spin-Ssty"/>
    <property type="match status" value="1"/>
</dbReference>
<evidence type="ECO:0000256" key="1">
    <source>
        <dbReference type="ARBA" id="ARBA00009467"/>
    </source>
</evidence>
<dbReference type="InterPro" id="IPR042567">
    <property type="entry name" value="SPIN/Ssty_sf"/>
</dbReference>
<protein>
    <submittedName>
        <fullName evidence="4">SPIN3-like protein</fullName>
    </submittedName>
</protein>
<reference evidence="4" key="1">
    <citation type="submission" date="2022-11" db="EMBL/GenBank/DDBJ databases">
        <title>Centuries of genome instability and evolution in soft-shell clam transmissible cancer (bioRxiv).</title>
        <authorList>
            <person name="Hart S.F.M."/>
            <person name="Yonemitsu M.A."/>
            <person name="Giersch R.M."/>
            <person name="Beal B.F."/>
            <person name="Arriagada G."/>
            <person name="Davis B.W."/>
            <person name="Ostrander E.A."/>
            <person name="Goff S.P."/>
            <person name="Metzger M.J."/>
        </authorList>
    </citation>
    <scope>NUCLEOTIDE SEQUENCE</scope>
    <source>
        <strain evidence="4">MELC-2E11</strain>
        <tissue evidence="4">Siphon/mantle</tissue>
    </source>
</reference>
<keyword evidence="2" id="KW-0378">Hydrolase</keyword>
<dbReference type="InterPro" id="IPR003671">
    <property type="entry name" value="SPIN/Ssty"/>
</dbReference>
<name>A0ABY7EW40_MYAAR</name>
<feature type="coiled-coil region" evidence="3">
    <location>
        <begin position="564"/>
        <end position="591"/>
    </location>
</feature>
<evidence type="ECO:0000313" key="4">
    <source>
        <dbReference type="EMBL" id="WAR12743.1"/>
    </source>
</evidence>
<dbReference type="InterPro" id="IPR022894">
    <property type="entry name" value="Oligoribonuclease"/>
</dbReference>
<comment type="similarity">
    <text evidence="1">Belongs to the SPIN/STSY family.</text>
</comment>
<dbReference type="EMBL" id="CP111019">
    <property type="protein sequence ID" value="WAR12743.1"/>
    <property type="molecule type" value="Genomic_DNA"/>
</dbReference>
<keyword evidence="5" id="KW-1185">Reference proteome</keyword>
<keyword evidence="3" id="KW-0175">Coiled coil</keyword>
<gene>
    <name evidence="4" type="ORF">MAR_026923</name>
</gene>
<dbReference type="Gene3D" id="2.80.10.70">
    <property type="entry name" value="Spindlin/Ssty"/>
    <property type="match status" value="1"/>
</dbReference>